<dbReference type="InterPro" id="IPR035240">
    <property type="entry name" value="SprT_Zn_ribbon"/>
</dbReference>
<evidence type="ECO:0000259" key="2">
    <source>
        <dbReference type="SMART" id="SM00731"/>
    </source>
</evidence>
<feature type="domain" description="SprT-like" evidence="2">
    <location>
        <begin position="602"/>
        <end position="759"/>
    </location>
</feature>
<feature type="region of interest" description="Disordered" evidence="1">
    <location>
        <begin position="508"/>
        <end position="570"/>
    </location>
</feature>
<dbReference type="GO" id="GO:0006974">
    <property type="term" value="P:DNA damage response"/>
    <property type="evidence" value="ECO:0007669"/>
    <property type="project" value="UniProtKB-ARBA"/>
</dbReference>
<sequence>MNRHTSLDKQPLVLETTDDDSSGKENCSTRGERDLNRILVDSSDDKILNKLKTRRIVPKRSAKKNSQCILNPGSDDSFESLLSFVKTPKSAQRKVSVSRQNWAKTILVDSSSDDDSALKTKKTLSCQAATSKPILKPLQNSQQFRVLHSDGDDGNNGADDKIPITSSTNAASVHPTPKGRFLNPAHSVRTAVPTSAPLKTSVSRQPIVSSDSDCSFEEFLNRVKTPKAQPKNVSVSGSKDSLKNFIVDSSDDDDFVFEPKKPSATKAATSKPILKPLQNSQQFRVLHSDDGNNGADDKIPITSSTNAASVHPTPKGRFFNPAHSVRTAVPTSAPLKTSVSRQPIVSSDSDCSFEEFLNRVKTPKAQPKNVSVSGSKDSLKNFIVDSSDDDDFVFEPKKPSATKGSTKAKLSEVTPKFERQLLSNYDSPVFLTDDDDDDDDDDDGVAITSTWRTRHTKPSAVTPCSTAAPIPSSAPPKTTCTKIKTWSSSEEEEVESLLDRLKKNFRLHSDNKCTPKNKPEPKQKPCMSDPSMKGNRPKARLEKGGPTASPPVQPPKFQSAGMSEPRATSGSRTAACKTPGCFLQSLSDPTSVHCRSFKQNKEELTSKLYRLYNSSVFEGKLPANMSVSWCNKMRKTAGFCITGQERATGQRYARIRLSVKVCDSADRLRDTLVHEMCHAAPWLVHGVRDGHGPIWKMFARKAMLAHPELPMVSRCHSYDIKYKFQYQCSRCKNIIGRHSKSLDTQRFVCAICTGQLVLLTPSNSRGPTPFAIYVKENYKSVRQQLAGQSHGDVMRKLSSDFASKTRLSES</sequence>
<dbReference type="PANTHER" id="PTHR23099:SF0">
    <property type="entry name" value="GERM CELL NUCLEAR ACIDIC PROTEIN"/>
    <property type="match status" value="1"/>
</dbReference>
<gene>
    <name evidence="3" type="ORF">ACEWY4_027328</name>
</gene>
<feature type="region of interest" description="Disordered" evidence="1">
    <location>
        <begin position="454"/>
        <end position="479"/>
    </location>
</feature>
<dbReference type="PANTHER" id="PTHR23099">
    <property type="entry name" value="TRANSCRIPTIONAL REGULATOR"/>
    <property type="match status" value="1"/>
</dbReference>
<dbReference type="Proteomes" id="UP001591681">
    <property type="component" value="Unassembled WGS sequence"/>
</dbReference>
<feature type="compositionally biased region" description="Basic and acidic residues" evidence="1">
    <location>
        <begin position="508"/>
        <end position="523"/>
    </location>
</feature>
<dbReference type="Pfam" id="PF17283">
    <property type="entry name" value="Zn_ribbon_SprT"/>
    <property type="match status" value="1"/>
</dbReference>
<accession>A0ABD1ISJ5</accession>
<dbReference type="Pfam" id="PF10263">
    <property type="entry name" value="SprT-like"/>
    <property type="match status" value="1"/>
</dbReference>
<reference evidence="3 4" key="1">
    <citation type="submission" date="2024-09" db="EMBL/GenBank/DDBJ databases">
        <title>A chromosome-level genome assembly of Gray's grenadier anchovy, Coilia grayii.</title>
        <authorList>
            <person name="Fu Z."/>
        </authorList>
    </citation>
    <scope>NUCLEOTIDE SEQUENCE [LARGE SCALE GENOMIC DNA]</scope>
    <source>
        <strain evidence="3">G4</strain>
        <tissue evidence="3">Muscle</tissue>
    </source>
</reference>
<feature type="compositionally biased region" description="Low complexity" evidence="1">
    <location>
        <begin position="462"/>
        <end position="479"/>
    </location>
</feature>
<feature type="region of interest" description="Disordered" evidence="1">
    <location>
        <begin position="1"/>
        <end position="30"/>
    </location>
</feature>
<proteinExistence type="predicted"/>
<feature type="region of interest" description="Disordered" evidence="1">
    <location>
        <begin position="147"/>
        <end position="185"/>
    </location>
</feature>
<name>A0ABD1ISJ5_9TELE</name>
<protein>
    <recommendedName>
        <fullName evidence="2">SprT-like domain-containing protein</fullName>
    </recommendedName>
</protein>
<dbReference type="AlphaFoldDB" id="A0ABD1ISJ5"/>
<keyword evidence="4" id="KW-1185">Reference proteome</keyword>
<dbReference type="SMART" id="SM00731">
    <property type="entry name" value="SprT"/>
    <property type="match status" value="1"/>
</dbReference>
<dbReference type="EMBL" id="JBHFQA010000024">
    <property type="protein sequence ID" value="KAL2077824.1"/>
    <property type="molecule type" value="Genomic_DNA"/>
</dbReference>
<organism evidence="3 4">
    <name type="scientific">Coilia grayii</name>
    <name type="common">Gray's grenadier anchovy</name>
    <dbReference type="NCBI Taxonomy" id="363190"/>
    <lineage>
        <taxon>Eukaryota</taxon>
        <taxon>Metazoa</taxon>
        <taxon>Chordata</taxon>
        <taxon>Craniata</taxon>
        <taxon>Vertebrata</taxon>
        <taxon>Euteleostomi</taxon>
        <taxon>Actinopterygii</taxon>
        <taxon>Neopterygii</taxon>
        <taxon>Teleostei</taxon>
        <taxon>Clupei</taxon>
        <taxon>Clupeiformes</taxon>
        <taxon>Clupeoidei</taxon>
        <taxon>Engraulidae</taxon>
        <taxon>Coilinae</taxon>
        <taxon>Coilia</taxon>
    </lineage>
</organism>
<comment type="caution">
    <text evidence="3">The sequence shown here is derived from an EMBL/GenBank/DDBJ whole genome shotgun (WGS) entry which is preliminary data.</text>
</comment>
<dbReference type="InterPro" id="IPR006640">
    <property type="entry name" value="SprT-like_domain"/>
</dbReference>
<evidence type="ECO:0000313" key="3">
    <source>
        <dbReference type="EMBL" id="KAL2077824.1"/>
    </source>
</evidence>
<evidence type="ECO:0000313" key="4">
    <source>
        <dbReference type="Proteomes" id="UP001591681"/>
    </source>
</evidence>
<evidence type="ECO:0000256" key="1">
    <source>
        <dbReference type="SAM" id="MobiDB-lite"/>
    </source>
</evidence>